<accession>A0AAN7BAU8</accession>
<name>A0AAN7BAU8_9PEZI</name>
<sequence length="371" mass="40726">MNTAAADMIPYTPAIVRLDGVTRTNPTLTTMEAHTEEQGASREWRRHGGRSLSKTTSKLRHSFTNMPSYHLSVLSLSLLGLVVAVRGQEPTTTTSSFCKTEFSEIATGTTETITEPRYTVYVTDGTTTISPTTIYVDSSETIYTSASTPFTLETAADPVMTTIATIKFNRTACTNNPSFPLVTATVFSGSYAPIPGQTVTVQCTVTTTLTHSAYPTTVTRDLTVTSTITDGVIKTMTLRGTYTSTIYPTTVTSYTSNWVFARSTFTTTKSCQATETVTLHTRCEWSNQVRHIGDRPLDWIGPYYSNQLKGEVDTIGDVEHGILFDAAFCCQTCLESEHCLFSFHRDVRWSCLWGFSRAKCHLPQGVSSGSL</sequence>
<evidence type="ECO:0000313" key="1">
    <source>
        <dbReference type="EMBL" id="KAK4216939.1"/>
    </source>
</evidence>
<keyword evidence="2" id="KW-1185">Reference proteome</keyword>
<dbReference type="Proteomes" id="UP001301769">
    <property type="component" value="Unassembled WGS sequence"/>
</dbReference>
<gene>
    <name evidence="1" type="ORF">QBC37DRAFT_416062</name>
</gene>
<evidence type="ECO:0000313" key="2">
    <source>
        <dbReference type="Proteomes" id="UP001301769"/>
    </source>
</evidence>
<organism evidence="1 2">
    <name type="scientific">Rhypophila decipiens</name>
    <dbReference type="NCBI Taxonomy" id="261697"/>
    <lineage>
        <taxon>Eukaryota</taxon>
        <taxon>Fungi</taxon>
        <taxon>Dikarya</taxon>
        <taxon>Ascomycota</taxon>
        <taxon>Pezizomycotina</taxon>
        <taxon>Sordariomycetes</taxon>
        <taxon>Sordariomycetidae</taxon>
        <taxon>Sordariales</taxon>
        <taxon>Naviculisporaceae</taxon>
        <taxon>Rhypophila</taxon>
    </lineage>
</organism>
<comment type="caution">
    <text evidence="1">The sequence shown here is derived from an EMBL/GenBank/DDBJ whole genome shotgun (WGS) entry which is preliminary data.</text>
</comment>
<reference evidence="1" key="2">
    <citation type="submission" date="2023-05" db="EMBL/GenBank/DDBJ databases">
        <authorList>
            <consortium name="Lawrence Berkeley National Laboratory"/>
            <person name="Steindorff A."/>
            <person name="Hensen N."/>
            <person name="Bonometti L."/>
            <person name="Westerberg I."/>
            <person name="Brannstrom I.O."/>
            <person name="Guillou S."/>
            <person name="Cros-Aarteil S."/>
            <person name="Calhoun S."/>
            <person name="Haridas S."/>
            <person name="Kuo A."/>
            <person name="Mondo S."/>
            <person name="Pangilinan J."/>
            <person name="Riley R."/>
            <person name="Labutti K."/>
            <person name="Andreopoulos B."/>
            <person name="Lipzen A."/>
            <person name="Chen C."/>
            <person name="Yanf M."/>
            <person name="Daum C."/>
            <person name="Ng V."/>
            <person name="Clum A."/>
            <person name="Ohm R."/>
            <person name="Martin F."/>
            <person name="Silar P."/>
            <person name="Natvig D."/>
            <person name="Lalanne C."/>
            <person name="Gautier V."/>
            <person name="Ament-Velasquez S.L."/>
            <person name="Kruys A."/>
            <person name="Hutchinson M.I."/>
            <person name="Powell A.J."/>
            <person name="Barry K."/>
            <person name="Miller A.N."/>
            <person name="Grigoriev I.V."/>
            <person name="Debuchy R."/>
            <person name="Gladieux P."/>
            <person name="Thoren M.H."/>
            <person name="Johannesson H."/>
        </authorList>
    </citation>
    <scope>NUCLEOTIDE SEQUENCE</scope>
    <source>
        <strain evidence="1">PSN293</strain>
    </source>
</reference>
<protein>
    <submittedName>
        <fullName evidence="1">Uncharacterized protein</fullName>
    </submittedName>
</protein>
<dbReference type="AlphaFoldDB" id="A0AAN7BAU8"/>
<proteinExistence type="predicted"/>
<reference evidence="1" key="1">
    <citation type="journal article" date="2023" name="Mol. Phylogenet. Evol.">
        <title>Genome-scale phylogeny and comparative genomics of the fungal order Sordariales.</title>
        <authorList>
            <person name="Hensen N."/>
            <person name="Bonometti L."/>
            <person name="Westerberg I."/>
            <person name="Brannstrom I.O."/>
            <person name="Guillou S."/>
            <person name="Cros-Aarteil S."/>
            <person name="Calhoun S."/>
            <person name="Haridas S."/>
            <person name="Kuo A."/>
            <person name="Mondo S."/>
            <person name="Pangilinan J."/>
            <person name="Riley R."/>
            <person name="LaButti K."/>
            <person name="Andreopoulos B."/>
            <person name="Lipzen A."/>
            <person name="Chen C."/>
            <person name="Yan M."/>
            <person name="Daum C."/>
            <person name="Ng V."/>
            <person name="Clum A."/>
            <person name="Steindorff A."/>
            <person name="Ohm R.A."/>
            <person name="Martin F."/>
            <person name="Silar P."/>
            <person name="Natvig D.O."/>
            <person name="Lalanne C."/>
            <person name="Gautier V."/>
            <person name="Ament-Velasquez S.L."/>
            <person name="Kruys A."/>
            <person name="Hutchinson M.I."/>
            <person name="Powell A.J."/>
            <person name="Barry K."/>
            <person name="Miller A.N."/>
            <person name="Grigoriev I.V."/>
            <person name="Debuchy R."/>
            <person name="Gladieux P."/>
            <person name="Hiltunen Thoren M."/>
            <person name="Johannesson H."/>
        </authorList>
    </citation>
    <scope>NUCLEOTIDE SEQUENCE</scope>
    <source>
        <strain evidence="1">PSN293</strain>
    </source>
</reference>
<dbReference type="EMBL" id="MU858064">
    <property type="protein sequence ID" value="KAK4216939.1"/>
    <property type="molecule type" value="Genomic_DNA"/>
</dbReference>